<organism evidence="3 4">
    <name type="scientific">Nocardia puris</name>
    <dbReference type="NCBI Taxonomy" id="208602"/>
    <lineage>
        <taxon>Bacteria</taxon>
        <taxon>Bacillati</taxon>
        <taxon>Actinomycetota</taxon>
        <taxon>Actinomycetes</taxon>
        <taxon>Mycobacteriales</taxon>
        <taxon>Nocardiaceae</taxon>
        <taxon>Nocardia</taxon>
    </lineage>
</organism>
<sequence length="287" mass="31330">MSIDVIILTYNSAQHLPAAVASVRAQTAADVTITVIDNASTDNTLQVARDLGLTPIANPHNIGFGSAINQAAATTHADYLTLLNPDAELGDPKALEAMVATLSDPQIGVVGARIQTPDGEPYPNGRRFPSTALAARHAIMSVLRPGSNAASAEYFGPAIGNPDADQEVDWVSGCCLMMKRPLWEQMRGFDPRYWMYLEDADLAWRLREHGYTTVLSGPAWVTHHGGQSSKFRRNRSLWHHHRSAALFYARTRTGWRRILIPAAVAFLGIRLAALVALNTARRLTGRD</sequence>
<dbReference type="SUPFAM" id="SSF53448">
    <property type="entry name" value="Nucleotide-diphospho-sugar transferases"/>
    <property type="match status" value="1"/>
</dbReference>
<dbReference type="GO" id="GO:0016740">
    <property type="term" value="F:transferase activity"/>
    <property type="evidence" value="ECO:0007669"/>
    <property type="project" value="UniProtKB-KW"/>
</dbReference>
<dbReference type="PANTHER" id="PTHR43179">
    <property type="entry name" value="RHAMNOSYLTRANSFERASE WBBL"/>
    <property type="match status" value="1"/>
</dbReference>
<keyword evidence="1" id="KW-1133">Transmembrane helix</keyword>
<dbReference type="Pfam" id="PF00535">
    <property type="entry name" value="Glycos_transf_2"/>
    <property type="match status" value="1"/>
</dbReference>
<keyword evidence="1" id="KW-0472">Membrane</keyword>
<dbReference type="Proteomes" id="UP000252586">
    <property type="component" value="Unassembled WGS sequence"/>
</dbReference>
<dbReference type="InterPro" id="IPR029044">
    <property type="entry name" value="Nucleotide-diphossugar_trans"/>
</dbReference>
<dbReference type="AlphaFoldDB" id="A0A366D8U5"/>
<keyword evidence="4" id="KW-1185">Reference proteome</keyword>
<proteinExistence type="predicted"/>
<dbReference type="InterPro" id="IPR001173">
    <property type="entry name" value="Glyco_trans_2-like"/>
</dbReference>
<reference evidence="3 4" key="1">
    <citation type="submission" date="2018-06" db="EMBL/GenBank/DDBJ databases">
        <title>Genomic Encyclopedia of Type Strains, Phase IV (KMG-IV): sequencing the most valuable type-strain genomes for metagenomic binning, comparative biology and taxonomic classification.</title>
        <authorList>
            <person name="Goeker M."/>
        </authorList>
    </citation>
    <scope>NUCLEOTIDE SEQUENCE [LARGE SCALE GENOMIC DNA]</scope>
    <source>
        <strain evidence="3 4">DSM 44599</strain>
    </source>
</reference>
<evidence type="ECO:0000256" key="1">
    <source>
        <dbReference type="SAM" id="Phobius"/>
    </source>
</evidence>
<dbReference type="EMBL" id="QNRE01000013">
    <property type="protein sequence ID" value="RBO86467.1"/>
    <property type="molecule type" value="Genomic_DNA"/>
</dbReference>
<protein>
    <submittedName>
        <fullName evidence="3">N-acetylglucosaminyl-diphospho-decaprenol L-rhamnosyltransferase</fullName>
    </submittedName>
</protein>
<accession>A0A366D8U5</accession>
<dbReference type="Gene3D" id="3.90.550.10">
    <property type="entry name" value="Spore Coat Polysaccharide Biosynthesis Protein SpsA, Chain A"/>
    <property type="match status" value="1"/>
</dbReference>
<evidence type="ECO:0000259" key="2">
    <source>
        <dbReference type="Pfam" id="PF00535"/>
    </source>
</evidence>
<comment type="caution">
    <text evidence="3">The sequence shown here is derived from an EMBL/GenBank/DDBJ whole genome shotgun (WGS) entry which is preliminary data.</text>
</comment>
<evidence type="ECO:0000313" key="4">
    <source>
        <dbReference type="Proteomes" id="UP000252586"/>
    </source>
</evidence>
<name>A0A366D8U5_9NOCA</name>
<feature type="domain" description="Glycosyltransferase 2-like" evidence="2">
    <location>
        <begin position="5"/>
        <end position="127"/>
    </location>
</feature>
<evidence type="ECO:0000313" key="3">
    <source>
        <dbReference type="EMBL" id="RBO86467.1"/>
    </source>
</evidence>
<gene>
    <name evidence="3" type="ORF">DFR74_1139</name>
</gene>
<dbReference type="CDD" id="cd04186">
    <property type="entry name" value="GT_2_like_c"/>
    <property type="match status" value="1"/>
</dbReference>
<keyword evidence="1" id="KW-0812">Transmembrane</keyword>
<dbReference type="STRING" id="1210090.GCA_001613185_06528"/>
<dbReference type="PANTHER" id="PTHR43179:SF7">
    <property type="entry name" value="RHAMNOSYLTRANSFERASE WBBL"/>
    <property type="match status" value="1"/>
</dbReference>
<keyword evidence="3" id="KW-0808">Transferase</keyword>
<feature type="transmembrane region" description="Helical" evidence="1">
    <location>
        <begin position="258"/>
        <end position="277"/>
    </location>
</feature>
<dbReference type="RefSeq" id="WP_067514096.1">
    <property type="nucleotide sequence ID" value="NZ_QNRE01000013.1"/>
</dbReference>